<dbReference type="AlphaFoldDB" id="A0A2U1P3P4"/>
<proteinExistence type="predicted"/>
<dbReference type="EMBL" id="PKPP01001729">
    <property type="protein sequence ID" value="PWA80391.1"/>
    <property type="molecule type" value="Genomic_DNA"/>
</dbReference>
<sequence length="152" mass="17849">MKCLLCMVENETHSHLFFNCAYSRRLWERLKPMALLNSISNNWASIISGVTNRPAVNKIWSVIQRLVFGASIYFVWQERNMRYHQHKVREVDVLFDLIVETVRMKVRGLNLKSTNDVIKASGIWNFPISKNVKYQDTVKELNGLNFFNDDHS</sequence>
<evidence type="ECO:0000313" key="1">
    <source>
        <dbReference type="EMBL" id="PWA80391.1"/>
    </source>
</evidence>
<keyword evidence="1" id="KW-0808">Transferase</keyword>
<keyword evidence="1" id="KW-0695">RNA-directed DNA polymerase</keyword>
<accession>A0A2U1P3P4</accession>
<reference evidence="1 2" key="1">
    <citation type="journal article" date="2018" name="Mol. Plant">
        <title>The genome of Artemisia annua provides insight into the evolution of Asteraceae family and artemisinin biosynthesis.</title>
        <authorList>
            <person name="Shen Q."/>
            <person name="Zhang L."/>
            <person name="Liao Z."/>
            <person name="Wang S."/>
            <person name="Yan T."/>
            <person name="Shi P."/>
            <person name="Liu M."/>
            <person name="Fu X."/>
            <person name="Pan Q."/>
            <person name="Wang Y."/>
            <person name="Lv Z."/>
            <person name="Lu X."/>
            <person name="Zhang F."/>
            <person name="Jiang W."/>
            <person name="Ma Y."/>
            <person name="Chen M."/>
            <person name="Hao X."/>
            <person name="Li L."/>
            <person name="Tang Y."/>
            <person name="Lv G."/>
            <person name="Zhou Y."/>
            <person name="Sun X."/>
            <person name="Brodelius P.E."/>
            <person name="Rose J.K.C."/>
            <person name="Tang K."/>
        </authorList>
    </citation>
    <scope>NUCLEOTIDE SEQUENCE [LARGE SCALE GENOMIC DNA]</scope>
    <source>
        <strain evidence="2">cv. Huhao1</strain>
        <tissue evidence="1">Leaf</tissue>
    </source>
</reference>
<gene>
    <name evidence="1" type="ORF">CTI12_AA197440</name>
</gene>
<protein>
    <submittedName>
        <fullName evidence="1">Reverse transcriptase domain, Reverse transcriptase zinc-binding domain protein</fullName>
    </submittedName>
</protein>
<evidence type="ECO:0000313" key="2">
    <source>
        <dbReference type="Proteomes" id="UP000245207"/>
    </source>
</evidence>
<dbReference type="GO" id="GO:0003964">
    <property type="term" value="F:RNA-directed DNA polymerase activity"/>
    <property type="evidence" value="ECO:0007669"/>
    <property type="project" value="UniProtKB-KW"/>
</dbReference>
<keyword evidence="2" id="KW-1185">Reference proteome</keyword>
<name>A0A2U1P3P4_ARTAN</name>
<dbReference type="OrthoDB" id="1938430at2759"/>
<keyword evidence="1" id="KW-0548">Nucleotidyltransferase</keyword>
<dbReference type="Proteomes" id="UP000245207">
    <property type="component" value="Unassembled WGS sequence"/>
</dbReference>
<comment type="caution">
    <text evidence="1">The sequence shown here is derived from an EMBL/GenBank/DDBJ whole genome shotgun (WGS) entry which is preliminary data.</text>
</comment>
<organism evidence="1 2">
    <name type="scientific">Artemisia annua</name>
    <name type="common">Sweet wormwood</name>
    <dbReference type="NCBI Taxonomy" id="35608"/>
    <lineage>
        <taxon>Eukaryota</taxon>
        <taxon>Viridiplantae</taxon>
        <taxon>Streptophyta</taxon>
        <taxon>Embryophyta</taxon>
        <taxon>Tracheophyta</taxon>
        <taxon>Spermatophyta</taxon>
        <taxon>Magnoliopsida</taxon>
        <taxon>eudicotyledons</taxon>
        <taxon>Gunneridae</taxon>
        <taxon>Pentapetalae</taxon>
        <taxon>asterids</taxon>
        <taxon>campanulids</taxon>
        <taxon>Asterales</taxon>
        <taxon>Asteraceae</taxon>
        <taxon>Asteroideae</taxon>
        <taxon>Anthemideae</taxon>
        <taxon>Artemisiinae</taxon>
        <taxon>Artemisia</taxon>
    </lineage>
</organism>